<dbReference type="RefSeq" id="WP_346751234.1">
    <property type="nucleotide sequence ID" value="NZ_JAUJEA010000002.1"/>
</dbReference>
<dbReference type="PANTHER" id="PTHR22916:SF3">
    <property type="entry name" value="UDP-GLCNAC:BETAGAL BETA-1,3-N-ACETYLGLUCOSAMINYLTRANSFERASE-LIKE PROTEIN 1"/>
    <property type="match status" value="1"/>
</dbReference>
<keyword evidence="3" id="KW-1185">Reference proteome</keyword>
<dbReference type="SUPFAM" id="SSF53448">
    <property type="entry name" value="Nucleotide-diphospho-sugar transferases"/>
    <property type="match status" value="1"/>
</dbReference>
<dbReference type="EC" id="2.4.-.-" evidence="2"/>
<dbReference type="Pfam" id="PF00535">
    <property type="entry name" value="Glycos_transf_2"/>
    <property type="match status" value="1"/>
</dbReference>
<dbReference type="Proteomes" id="UP001172082">
    <property type="component" value="Unassembled WGS sequence"/>
</dbReference>
<dbReference type="CDD" id="cd00761">
    <property type="entry name" value="Glyco_tranf_GTA_type"/>
    <property type="match status" value="1"/>
</dbReference>
<dbReference type="EMBL" id="JAUJEA010000002">
    <property type="protein sequence ID" value="MDN5201208.1"/>
    <property type="molecule type" value="Genomic_DNA"/>
</dbReference>
<dbReference type="Gene3D" id="3.90.550.10">
    <property type="entry name" value="Spore Coat Polysaccharide Biosynthesis Protein SpsA, Chain A"/>
    <property type="match status" value="1"/>
</dbReference>
<dbReference type="InterPro" id="IPR001173">
    <property type="entry name" value="Glyco_trans_2-like"/>
</dbReference>
<feature type="domain" description="Glycosyltransferase 2-like" evidence="1">
    <location>
        <begin position="11"/>
        <end position="165"/>
    </location>
</feature>
<dbReference type="GO" id="GO:0016757">
    <property type="term" value="F:glycosyltransferase activity"/>
    <property type="evidence" value="ECO:0007669"/>
    <property type="project" value="UniProtKB-KW"/>
</dbReference>
<proteinExistence type="predicted"/>
<keyword evidence="2" id="KW-0808">Transferase</keyword>
<organism evidence="2 3">
    <name type="scientific">Splendidivirga corallicola</name>
    <dbReference type="NCBI Taxonomy" id="3051826"/>
    <lineage>
        <taxon>Bacteria</taxon>
        <taxon>Pseudomonadati</taxon>
        <taxon>Bacteroidota</taxon>
        <taxon>Cytophagia</taxon>
        <taxon>Cytophagales</taxon>
        <taxon>Splendidivirgaceae</taxon>
        <taxon>Splendidivirga</taxon>
    </lineage>
</organism>
<name>A0ABT8KL99_9BACT</name>
<sequence length="350" mass="39891">MKEKSKNSVAVIIPLYNGAPWIEETIKSVLSQSLKPDEIIVVDDNSTDEGYEIVKKYKEVTLVKNEGKGSSMSRNLGTKLSKSRFIAFLDQDDLWHPSHLRLLRNALLDNSESNSVIAIANSFEKNPPKYDFTTKGCTYFDPWTRYPFTIGVEGPSVALIRREILFDIGLWEEKSTGMGDAILFLKLSSQKPLLKLQSCTVGKRVHAGSQWIAIRDWGAKYLNFRHQVMRSALDFRTNINSNDPFLPEFELKLKALKTLQHLTHSIAEQDHKNVVEYANLLETQLSNVTDTYMAHVFYCLMGALFPIHDSEKLKIERDHVFTELLKIWSDEAPKTKMAIQNLIGEKPLVS</sequence>
<gene>
    <name evidence="2" type="ORF">QQ008_07540</name>
</gene>
<dbReference type="PANTHER" id="PTHR22916">
    <property type="entry name" value="GLYCOSYLTRANSFERASE"/>
    <property type="match status" value="1"/>
</dbReference>
<comment type="caution">
    <text evidence="2">The sequence shown here is derived from an EMBL/GenBank/DDBJ whole genome shotgun (WGS) entry which is preliminary data.</text>
</comment>
<evidence type="ECO:0000259" key="1">
    <source>
        <dbReference type="Pfam" id="PF00535"/>
    </source>
</evidence>
<evidence type="ECO:0000313" key="3">
    <source>
        <dbReference type="Proteomes" id="UP001172082"/>
    </source>
</evidence>
<protein>
    <submittedName>
        <fullName evidence="2">Glycosyltransferase family A protein</fullName>
        <ecNumber evidence="2">2.4.-.-</ecNumber>
    </submittedName>
</protein>
<keyword evidence="2" id="KW-0328">Glycosyltransferase</keyword>
<dbReference type="InterPro" id="IPR029044">
    <property type="entry name" value="Nucleotide-diphossugar_trans"/>
</dbReference>
<accession>A0ABT8KL99</accession>
<evidence type="ECO:0000313" key="2">
    <source>
        <dbReference type="EMBL" id="MDN5201208.1"/>
    </source>
</evidence>
<reference evidence="2" key="1">
    <citation type="submission" date="2023-06" db="EMBL/GenBank/DDBJ databases">
        <title>Genomic of Parafulvivirga corallium.</title>
        <authorList>
            <person name="Wang G."/>
        </authorList>
    </citation>
    <scope>NUCLEOTIDE SEQUENCE</scope>
    <source>
        <strain evidence="2">BMA10</strain>
    </source>
</reference>